<evidence type="ECO:0000259" key="10">
    <source>
        <dbReference type="Pfam" id="PF03553"/>
    </source>
</evidence>
<dbReference type="Proteomes" id="UP000515847">
    <property type="component" value="Chromosome"/>
</dbReference>
<dbReference type="PANTHER" id="PTHR33451:SF3">
    <property type="entry name" value="MALATE-2H(+)_NA(+)-LACTATE ANTIPORTER"/>
    <property type="match status" value="1"/>
</dbReference>
<keyword evidence="5 9" id="KW-0812">Transmembrane</keyword>
<evidence type="ECO:0000256" key="2">
    <source>
        <dbReference type="ARBA" id="ARBA00022448"/>
    </source>
</evidence>
<keyword evidence="2" id="KW-0813">Transport</keyword>
<accession>A0A7G6E5K2</accession>
<feature type="transmembrane region" description="Helical" evidence="9">
    <location>
        <begin position="163"/>
        <end position="184"/>
    </location>
</feature>
<organism evidence="11 12">
    <name type="scientific">Thermanaerosceptrum fracticalcis</name>
    <dbReference type="NCBI Taxonomy" id="1712410"/>
    <lineage>
        <taxon>Bacteria</taxon>
        <taxon>Bacillati</taxon>
        <taxon>Bacillota</taxon>
        <taxon>Clostridia</taxon>
        <taxon>Eubacteriales</taxon>
        <taxon>Peptococcaceae</taxon>
        <taxon>Thermanaerosceptrum</taxon>
    </lineage>
</organism>
<name>A0A7G6E5K2_THEFR</name>
<feature type="transmembrane region" description="Helical" evidence="9">
    <location>
        <begin position="253"/>
        <end position="273"/>
    </location>
</feature>
<evidence type="ECO:0000256" key="8">
    <source>
        <dbReference type="ARBA" id="ARBA00038435"/>
    </source>
</evidence>
<dbReference type="InterPro" id="IPR004770">
    <property type="entry name" value="Na/H_antiport_NhaC"/>
</dbReference>
<dbReference type="PANTHER" id="PTHR33451">
    <property type="entry name" value="MALATE-2H(+)/NA(+)-LACTATE ANTIPORTER"/>
    <property type="match status" value="1"/>
</dbReference>
<dbReference type="Pfam" id="PF03553">
    <property type="entry name" value="Na_H_antiporter"/>
    <property type="match status" value="1"/>
</dbReference>
<keyword evidence="6 9" id="KW-1133">Transmembrane helix</keyword>
<dbReference type="InterPro" id="IPR018461">
    <property type="entry name" value="Na/H_Antiport_NhaC-like_C"/>
</dbReference>
<reference evidence="11 12" key="1">
    <citation type="journal article" date="2019" name="Front. Microbiol.">
        <title>Thermoanaerosceptrum fracticalcis gen. nov. sp. nov., a Novel Fumarate-Fermenting Microorganism From a Deep Fractured Carbonate Aquifer of the US Great Basin.</title>
        <authorList>
            <person name="Hamilton-Brehm S.D."/>
            <person name="Stewart L.E."/>
            <person name="Zavarin M."/>
            <person name="Caldwell M."/>
            <person name="Lawson P.A."/>
            <person name="Onstott T.C."/>
            <person name="Grzymski J."/>
            <person name="Neveux I."/>
            <person name="Lollar B.S."/>
            <person name="Russell C.E."/>
            <person name="Moser D.P."/>
        </authorList>
    </citation>
    <scope>NUCLEOTIDE SEQUENCE [LARGE SCALE GENOMIC DNA]</scope>
    <source>
        <strain evidence="11 12">DRI-13</strain>
    </source>
</reference>
<dbReference type="NCBIfam" id="TIGR00931">
    <property type="entry name" value="antiport_nhaC"/>
    <property type="match status" value="1"/>
</dbReference>
<keyword evidence="3" id="KW-0050">Antiport</keyword>
<evidence type="ECO:0000256" key="1">
    <source>
        <dbReference type="ARBA" id="ARBA00004651"/>
    </source>
</evidence>
<comment type="similarity">
    <text evidence="8">Belongs to the NhaC Na(+)/H(+) (TC 2.A.35) antiporter family.</text>
</comment>
<comment type="subcellular location">
    <subcellularLocation>
        <location evidence="1">Cell membrane</location>
        <topology evidence="1">Multi-pass membrane protein</topology>
    </subcellularLocation>
</comment>
<dbReference type="AlphaFoldDB" id="A0A7G6E5K2"/>
<feature type="domain" description="Na+/H+ antiporter NhaC-like C-terminal" evidence="10">
    <location>
        <begin position="182"/>
        <end position="474"/>
    </location>
</feature>
<evidence type="ECO:0000313" key="12">
    <source>
        <dbReference type="Proteomes" id="UP000515847"/>
    </source>
</evidence>
<evidence type="ECO:0000256" key="4">
    <source>
        <dbReference type="ARBA" id="ARBA00022475"/>
    </source>
</evidence>
<feature type="transmembrane region" description="Helical" evidence="9">
    <location>
        <begin position="95"/>
        <end position="119"/>
    </location>
</feature>
<feature type="transmembrane region" description="Helical" evidence="9">
    <location>
        <begin position="54"/>
        <end position="75"/>
    </location>
</feature>
<evidence type="ECO:0000256" key="7">
    <source>
        <dbReference type="ARBA" id="ARBA00023136"/>
    </source>
</evidence>
<sequence length="491" mass="53096">MARILHLEKETNTKEGSNVQEKAKKQPSLGISLLPIIFAVALLFYGVGILRANAAIMLLIISMFVTFLSVFHLGFTWEELLEKGIRPTIDRAMGAILILIMVGPLVGAWLISGTIPYFIYLGMKILTPKTFLVSATVLCAISSIMTGTSWGTAATLGVALMGVAYGLGVPLPVAAGAIVVGSYLGDKMSPISDTTILAAATAEVDIFDHIRSMLWTTLPAFLISLVVYQVFSFKISGEIDYSRINQLLNGIDATFNLNPLLLLPPVVVFYLSYKKVPSIPALWIGTVIAMILAWTVQGAGFKEVITAMYSGGNFKTSIPELNNLLNRGGITSMVSSIATVFMAYIFAGEMEYTGMLGKILDSIKESFIKGKVGNLIFSTSLTGILTGLVTGNSYLSIIVPGRIYHPVFKEFGIKLNVLSRTTEDSGTVVVPLIPWSAAGVYMAATLGVPTQAYAPWAVMCYLGFIIAWLYGYTGKAIWKQRETKRENSVAM</sequence>
<keyword evidence="7 9" id="KW-0472">Membrane</keyword>
<feature type="transmembrane region" description="Helical" evidence="9">
    <location>
        <begin position="428"/>
        <end position="447"/>
    </location>
</feature>
<protein>
    <submittedName>
        <fullName evidence="11">Na+/H+ antiporter NhaC</fullName>
    </submittedName>
</protein>
<feature type="transmembrane region" description="Helical" evidence="9">
    <location>
        <begin position="453"/>
        <end position="472"/>
    </location>
</feature>
<proteinExistence type="inferred from homology"/>
<evidence type="ECO:0000256" key="6">
    <source>
        <dbReference type="ARBA" id="ARBA00022989"/>
    </source>
</evidence>
<feature type="transmembrane region" description="Helical" evidence="9">
    <location>
        <begin position="280"/>
        <end position="301"/>
    </location>
</feature>
<keyword evidence="12" id="KW-1185">Reference proteome</keyword>
<dbReference type="EMBL" id="CP045798">
    <property type="protein sequence ID" value="QNB47356.1"/>
    <property type="molecule type" value="Genomic_DNA"/>
</dbReference>
<evidence type="ECO:0000256" key="9">
    <source>
        <dbReference type="SAM" id="Phobius"/>
    </source>
</evidence>
<feature type="transmembrane region" description="Helical" evidence="9">
    <location>
        <begin position="213"/>
        <end position="233"/>
    </location>
</feature>
<dbReference type="GO" id="GO:0005886">
    <property type="term" value="C:plasma membrane"/>
    <property type="evidence" value="ECO:0007669"/>
    <property type="project" value="UniProtKB-SubCell"/>
</dbReference>
<dbReference type="KEGG" id="tfr:BR63_14295"/>
<gene>
    <name evidence="11" type="primary">nhaC</name>
    <name evidence="11" type="ORF">BR63_14295</name>
</gene>
<feature type="transmembrane region" description="Helical" evidence="9">
    <location>
        <begin position="329"/>
        <end position="347"/>
    </location>
</feature>
<dbReference type="GO" id="GO:0015297">
    <property type="term" value="F:antiporter activity"/>
    <property type="evidence" value="ECO:0007669"/>
    <property type="project" value="UniProtKB-KW"/>
</dbReference>
<dbReference type="InterPro" id="IPR052180">
    <property type="entry name" value="NhaC_Na-H+_Antiporter"/>
</dbReference>
<keyword evidence="4" id="KW-1003">Cell membrane</keyword>
<feature type="transmembrane region" description="Helical" evidence="9">
    <location>
        <begin position="131"/>
        <end position="151"/>
    </location>
</feature>
<evidence type="ECO:0000256" key="5">
    <source>
        <dbReference type="ARBA" id="ARBA00022692"/>
    </source>
</evidence>
<feature type="transmembrane region" description="Helical" evidence="9">
    <location>
        <begin position="29"/>
        <end position="47"/>
    </location>
</feature>
<evidence type="ECO:0000256" key="3">
    <source>
        <dbReference type="ARBA" id="ARBA00022449"/>
    </source>
</evidence>
<evidence type="ECO:0000313" key="11">
    <source>
        <dbReference type="EMBL" id="QNB47356.1"/>
    </source>
</evidence>